<dbReference type="GO" id="GO:0016887">
    <property type="term" value="F:ATP hydrolysis activity"/>
    <property type="evidence" value="ECO:0007669"/>
    <property type="project" value="InterPro"/>
</dbReference>
<evidence type="ECO:0000256" key="4">
    <source>
        <dbReference type="ARBA" id="ARBA00022776"/>
    </source>
</evidence>
<dbReference type="Gene3D" id="3.40.50.300">
    <property type="entry name" value="P-loop containing nucleotide triphosphate hydrolases"/>
    <property type="match status" value="2"/>
</dbReference>
<comment type="caution">
    <text evidence="11">The sequence shown here is derived from an EMBL/GenBank/DDBJ whole genome shotgun (WGS) entry which is preliminary data.</text>
</comment>
<accession>A0A0N1HGE7</accession>
<dbReference type="GeneID" id="28736059"/>
<feature type="coiled-coil region" evidence="9">
    <location>
        <begin position="413"/>
        <end position="447"/>
    </location>
</feature>
<evidence type="ECO:0000256" key="8">
    <source>
        <dbReference type="PIRNR" id="PIRNR005719"/>
    </source>
</evidence>
<keyword evidence="6 8" id="KW-0539">Nucleus</keyword>
<dbReference type="FunFam" id="3.40.50.300:FF:000424">
    <property type="entry name" value="Structural maintenance of chromosomes 3"/>
    <property type="match status" value="1"/>
</dbReference>
<dbReference type="STRING" id="1664694.A0A0N1HGE7"/>
<dbReference type="CDD" id="cd03272">
    <property type="entry name" value="ABC_SMC3_euk"/>
    <property type="match status" value="1"/>
</dbReference>
<feature type="coiled-coil region" evidence="9">
    <location>
        <begin position="967"/>
        <end position="1015"/>
    </location>
</feature>
<evidence type="ECO:0000256" key="5">
    <source>
        <dbReference type="ARBA" id="ARBA00023054"/>
    </source>
</evidence>
<feature type="domain" description="SMC hinge" evidence="10">
    <location>
        <begin position="519"/>
        <end position="630"/>
    </location>
</feature>
<dbReference type="Pfam" id="PF02463">
    <property type="entry name" value="SMC_N"/>
    <property type="match status" value="1"/>
</dbReference>
<reference evidence="11 12" key="1">
    <citation type="submission" date="2015-06" db="EMBL/GenBank/DDBJ databases">
        <title>Draft genome of the ant-associated black yeast Phialophora attae CBS 131958.</title>
        <authorList>
            <person name="Moreno L.F."/>
            <person name="Stielow B.J."/>
            <person name="de Hoog S."/>
            <person name="Vicente V.A."/>
            <person name="Weiss V.A."/>
            <person name="de Vries M."/>
            <person name="Cruz L.M."/>
            <person name="Souza E.M."/>
        </authorList>
    </citation>
    <scope>NUCLEOTIDE SEQUENCE [LARGE SCALE GENOMIC DNA]</scope>
    <source>
        <strain evidence="11 12">CBS 131958</strain>
    </source>
</reference>
<dbReference type="GO" id="GO:0005634">
    <property type="term" value="C:nucleus"/>
    <property type="evidence" value="ECO:0007669"/>
    <property type="project" value="UniProtKB-SubCell"/>
</dbReference>
<comment type="similarity">
    <text evidence="2">Belongs to the SMC family. SMC3 subfamily.</text>
</comment>
<keyword evidence="12" id="KW-1185">Reference proteome</keyword>
<evidence type="ECO:0000259" key="10">
    <source>
        <dbReference type="SMART" id="SM00968"/>
    </source>
</evidence>
<keyword evidence="7" id="KW-0131">Cell cycle</keyword>
<dbReference type="FunFam" id="3.40.50.300:FF:000370">
    <property type="entry name" value="Structural maintenance of chromosomes 3"/>
    <property type="match status" value="1"/>
</dbReference>
<evidence type="ECO:0000256" key="2">
    <source>
        <dbReference type="ARBA" id="ARBA00005917"/>
    </source>
</evidence>
<dbReference type="Gene3D" id="1.20.1060.20">
    <property type="match status" value="1"/>
</dbReference>
<dbReference type="InterPro" id="IPR003395">
    <property type="entry name" value="RecF/RecN/SMC_N"/>
</dbReference>
<dbReference type="Proteomes" id="UP000038010">
    <property type="component" value="Unassembled WGS sequence"/>
</dbReference>
<dbReference type="VEuPathDB" id="FungiDB:AB675_4068"/>
<comment type="subcellular location">
    <subcellularLocation>
        <location evidence="1 8">Nucleus</location>
    </subcellularLocation>
</comment>
<evidence type="ECO:0000256" key="3">
    <source>
        <dbReference type="ARBA" id="ARBA00022618"/>
    </source>
</evidence>
<keyword evidence="5 9" id="KW-0175">Coiled coil</keyword>
<dbReference type="GO" id="GO:0051276">
    <property type="term" value="P:chromosome organization"/>
    <property type="evidence" value="ECO:0007669"/>
    <property type="project" value="InterPro"/>
</dbReference>
<dbReference type="InterPro" id="IPR010935">
    <property type="entry name" value="SMC_hinge"/>
</dbReference>
<dbReference type="SUPFAM" id="SSF52540">
    <property type="entry name" value="P-loop containing nucleoside triphosphate hydrolases"/>
    <property type="match status" value="1"/>
</dbReference>
<dbReference type="RefSeq" id="XP_017994435.1">
    <property type="nucleotide sequence ID" value="XM_018144179.1"/>
</dbReference>
<dbReference type="EMBL" id="LFJN01000059">
    <property type="protein sequence ID" value="KPI34472.1"/>
    <property type="molecule type" value="Genomic_DNA"/>
</dbReference>
<dbReference type="SMART" id="SM00968">
    <property type="entry name" value="SMC_hinge"/>
    <property type="match status" value="1"/>
</dbReference>
<dbReference type="OrthoDB" id="431497at2759"/>
<dbReference type="InterPro" id="IPR041741">
    <property type="entry name" value="SMC3_ABC_euk"/>
</dbReference>
<keyword evidence="4" id="KW-0498">Mitosis</keyword>
<dbReference type="InterPro" id="IPR024704">
    <property type="entry name" value="SMC"/>
</dbReference>
<dbReference type="PANTHER" id="PTHR43977">
    <property type="entry name" value="STRUCTURAL MAINTENANCE OF CHROMOSOMES PROTEIN 3"/>
    <property type="match status" value="1"/>
</dbReference>
<evidence type="ECO:0000256" key="6">
    <source>
        <dbReference type="ARBA" id="ARBA00023242"/>
    </source>
</evidence>
<keyword evidence="3" id="KW-0132">Cell division</keyword>
<feature type="coiled-coil region" evidence="9">
    <location>
        <begin position="260"/>
        <end position="343"/>
    </location>
</feature>
<feature type="coiled-coil region" evidence="9">
    <location>
        <begin position="669"/>
        <end position="813"/>
    </location>
</feature>
<dbReference type="GO" id="GO:0007059">
    <property type="term" value="P:chromosome segregation"/>
    <property type="evidence" value="ECO:0007669"/>
    <property type="project" value="UniProtKB-ARBA"/>
</dbReference>
<evidence type="ECO:0000256" key="7">
    <source>
        <dbReference type="ARBA" id="ARBA00023306"/>
    </source>
</evidence>
<dbReference type="GO" id="GO:0051301">
    <property type="term" value="P:cell division"/>
    <property type="evidence" value="ECO:0007669"/>
    <property type="project" value="UniProtKB-KW"/>
</dbReference>
<dbReference type="GO" id="GO:0005524">
    <property type="term" value="F:ATP binding"/>
    <property type="evidence" value="ECO:0007669"/>
    <property type="project" value="InterPro"/>
</dbReference>
<evidence type="ECO:0000313" key="11">
    <source>
        <dbReference type="EMBL" id="KPI34472.1"/>
    </source>
</evidence>
<gene>
    <name evidence="11" type="ORF">AB675_4068</name>
</gene>
<evidence type="ECO:0000313" key="12">
    <source>
        <dbReference type="Proteomes" id="UP000038010"/>
    </source>
</evidence>
<protein>
    <recommendedName>
        <fullName evidence="8">Structural maintenance of chromosomes protein</fullName>
    </recommendedName>
</protein>
<dbReference type="Gene3D" id="3.30.70.1620">
    <property type="match status" value="1"/>
</dbReference>
<sequence length="1204" mass="138212">MYIKQITIQGFKSYKNQTVVDPFSPKLNVVVGRNGSGKSNFFAAIRFVLNDDYQNMDREHRQALLHEGHGSAIMSAYVELVFTQCGQRFQTNDDELILRRTIGMKKDEYTVNRKNTTKGEVMQMLETAGFSRQNPYYIVPQGRITRLTNMKDSERLGLLKSVAGTQHFTAKKEESMKILNDTNNKLTAIDDIFKQINDRMSDLEEEQQELREFQEADKERKGLEWALYSREQNEIQHSLDSIDQNRDRGIDGADEGRAKFDEGEDALQEILEHIQTLKQEISTARIEKKQYEDERRDKAKERAQVDLDVRNMRDSRDASQNARAARSTDIKSLKAQIKQAEQDLAKITPKFDAESKKEKAVKARLDEDEATQQRLYGKQGRNARFKSKAERDAWLQKQIDESFEAYSSFRSTKLTTTENIAAIENDIEKAENDIKQMKTQIDEGGNTFEKQIQTKIQERDNLMDERKRLWRTDASLESTLSASREKLRQHERALSHMMDHNTSKGLDAVRRIKRQHNLTGCFGTLAELITVPEHHTAVEAVAGNSIFHYVVDTDETASKCMEILNRERAGRITFMPLNRLHPKAVNFPQAQDARPLTELIQFDRKYEKAVNQVFGRAIVAQNLSVASQYARTHGLTAVTPEGDRSDKKGALTGGYHDQRHSRLKTVQIVNAARAEFEAAEEELRTTRDNIERLSQRITNAVGEVQKLEREQKKTEGNVKQFRQDIASKTELLGRLKNDLESKNKQAETIAARMNELEQQQTVFGAEKNSEFKKALTQAEEAQLEKATTSVQKLRQEYNQLASARAEVEAQKLEIELRLNSSLRPRLAALEAYEDDEGSPSTTLQSREREMERLNADFDSIVQQLKQLEDSIETKSTQVAELEAQAAETRRAQEELQKSIDKAQRRLEKAVQKRATLIAARQDVAENIRDLGAVPEEMKAKYKRTESDKIVKRLQKVKDSLKKYTSVNKHAYEHYRKSQKAREELEQRREELNKGKESIQRLIESLDQRKDEAIERTFKQVSKAFSEVFKKLVPAGYGRLKIIRDRDVRENEDESEDERPRNKKGIENYRGVDISVSFNSKHDDQQRIQQLSGGQKSLCSLALIFAIQATDPAPFYIFDEIDANLDAQYRTAVAEHLHYLAEKGNEESEDGEEDPSGGQFICTTFRPEMLRVAEKCYGVTFANNVSAIRVESMENALDFVESQTQ</sequence>
<feature type="coiled-coil region" evidence="9">
    <location>
        <begin position="186"/>
        <end position="216"/>
    </location>
</feature>
<dbReference type="GO" id="GO:0005694">
    <property type="term" value="C:chromosome"/>
    <property type="evidence" value="ECO:0007669"/>
    <property type="project" value="InterPro"/>
</dbReference>
<proteinExistence type="inferred from homology"/>
<dbReference type="InterPro" id="IPR027417">
    <property type="entry name" value="P-loop_NTPase"/>
</dbReference>
<dbReference type="PIRSF" id="PIRSF005719">
    <property type="entry name" value="SMC"/>
    <property type="match status" value="1"/>
</dbReference>
<dbReference type="SUPFAM" id="SSF75553">
    <property type="entry name" value="Smc hinge domain"/>
    <property type="match status" value="1"/>
</dbReference>
<evidence type="ECO:0000256" key="1">
    <source>
        <dbReference type="ARBA" id="ARBA00004123"/>
    </source>
</evidence>
<organism evidence="11 12">
    <name type="scientific">Cyphellophora attinorum</name>
    <dbReference type="NCBI Taxonomy" id="1664694"/>
    <lineage>
        <taxon>Eukaryota</taxon>
        <taxon>Fungi</taxon>
        <taxon>Dikarya</taxon>
        <taxon>Ascomycota</taxon>
        <taxon>Pezizomycotina</taxon>
        <taxon>Eurotiomycetes</taxon>
        <taxon>Chaetothyriomycetidae</taxon>
        <taxon>Chaetothyriales</taxon>
        <taxon>Cyphellophoraceae</taxon>
        <taxon>Cyphellophora</taxon>
    </lineage>
</organism>
<dbReference type="InterPro" id="IPR036277">
    <property type="entry name" value="SMC_hinge_sf"/>
</dbReference>
<name>A0A0N1HGE7_9EURO</name>
<dbReference type="AlphaFoldDB" id="A0A0N1HGE7"/>
<feature type="coiled-coil region" evidence="9">
    <location>
        <begin position="843"/>
        <end position="919"/>
    </location>
</feature>
<dbReference type="Pfam" id="PF06470">
    <property type="entry name" value="SMC_hinge"/>
    <property type="match status" value="1"/>
</dbReference>
<evidence type="ECO:0000256" key="9">
    <source>
        <dbReference type="SAM" id="Coils"/>
    </source>
</evidence>